<protein>
    <submittedName>
        <fullName evidence="2">Thioesterase domain-containing protein</fullName>
    </submittedName>
</protein>
<dbReference type="InterPro" id="IPR001031">
    <property type="entry name" value="Thioesterase"/>
</dbReference>
<evidence type="ECO:0000313" key="3">
    <source>
        <dbReference type="Proteomes" id="UP000199643"/>
    </source>
</evidence>
<accession>A0A1G7MLM1</accession>
<dbReference type="InterPro" id="IPR029058">
    <property type="entry name" value="AB_hydrolase_fold"/>
</dbReference>
<proteinExistence type="predicted"/>
<keyword evidence="3" id="KW-1185">Reference proteome</keyword>
<dbReference type="Pfam" id="PF00975">
    <property type="entry name" value="Thioesterase"/>
    <property type="match status" value="1"/>
</dbReference>
<dbReference type="AlphaFoldDB" id="A0A1G7MLM1"/>
<gene>
    <name evidence="2" type="ORF">SAMN05421827_10120</name>
</gene>
<name>A0A1G7MLM1_9SPHI</name>
<dbReference type="SUPFAM" id="SSF53474">
    <property type="entry name" value="alpha/beta-Hydrolases"/>
    <property type="match status" value="1"/>
</dbReference>
<sequence length="89" mass="10081">MNAYFISGLGADQRIFSRLKLSEKISIIHVEWINPNKNETLEVYAERLSRIIDTSKPFALVGVSFGGMIAVELAKLLKPLQLLLYPARY</sequence>
<reference evidence="3" key="1">
    <citation type="submission" date="2016-10" db="EMBL/GenBank/DDBJ databases">
        <authorList>
            <person name="Varghese N."/>
            <person name="Submissions S."/>
        </authorList>
    </citation>
    <scope>NUCLEOTIDE SEQUENCE [LARGE SCALE GENOMIC DNA]</scope>
    <source>
        <strain evidence="3">DSM 17933</strain>
    </source>
</reference>
<dbReference type="RefSeq" id="WP_090496039.1">
    <property type="nucleotide sequence ID" value="NZ_FNCH01000001.1"/>
</dbReference>
<feature type="domain" description="Thioesterase" evidence="1">
    <location>
        <begin position="41"/>
        <end position="78"/>
    </location>
</feature>
<dbReference type="EMBL" id="FNCH01000001">
    <property type="protein sequence ID" value="SDF62642.1"/>
    <property type="molecule type" value="Genomic_DNA"/>
</dbReference>
<dbReference type="OrthoDB" id="659408at2"/>
<evidence type="ECO:0000259" key="1">
    <source>
        <dbReference type="Pfam" id="PF00975"/>
    </source>
</evidence>
<dbReference type="STRING" id="405671.SAMN05421827_10120"/>
<dbReference type="Gene3D" id="3.40.50.1820">
    <property type="entry name" value="alpha/beta hydrolase"/>
    <property type="match status" value="1"/>
</dbReference>
<dbReference type="Proteomes" id="UP000199643">
    <property type="component" value="Unassembled WGS sequence"/>
</dbReference>
<evidence type="ECO:0000313" key="2">
    <source>
        <dbReference type="EMBL" id="SDF62642.1"/>
    </source>
</evidence>
<organism evidence="2 3">
    <name type="scientific">Pedobacter terrae</name>
    <dbReference type="NCBI Taxonomy" id="405671"/>
    <lineage>
        <taxon>Bacteria</taxon>
        <taxon>Pseudomonadati</taxon>
        <taxon>Bacteroidota</taxon>
        <taxon>Sphingobacteriia</taxon>
        <taxon>Sphingobacteriales</taxon>
        <taxon>Sphingobacteriaceae</taxon>
        <taxon>Pedobacter</taxon>
    </lineage>
</organism>